<keyword evidence="1" id="KW-1133">Transmembrane helix</keyword>
<name>A0A178YG97_SINSA</name>
<feature type="transmembrane region" description="Helical" evidence="1">
    <location>
        <begin position="70"/>
        <end position="89"/>
    </location>
</feature>
<protein>
    <submittedName>
        <fullName evidence="2">Uncharacterized protein</fullName>
    </submittedName>
</protein>
<dbReference type="OrthoDB" id="9962374at2"/>
<dbReference type="AlphaFoldDB" id="A0A178YG97"/>
<organism evidence="2 3">
    <name type="scientific">Sinorhizobium saheli</name>
    <dbReference type="NCBI Taxonomy" id="36856"/>
    <lineage>
        <taxon>Bacteria</taxon>
        <taxon>Pseudomonadati</taxon>
        <taxon>Pseudomonadota</taxon>
        <taxon>Alphaproteobacteria</taxon>
        <taxon>Hyphomicrobiales</taxon>
        <taxon>Rhizobiaceae</taxon>
        <taxon>Sinorhizobium/Ensifer group</taxon>
        <taxon>Sinorhizobium</taxon>
    </lineage>
</organism>
<dbReference type="RefSeq" id="WP_066872499.1">
    <property type="nucleotide sequence ID" value="NZ_LNQB01000068.1"/>
</dbReference>
<keyword evidence="1" id="KW-0812">Transmembrane</keyword>
<dbReference type="EMBL" id="LNQB01000068">
    <property type="protein sequence ID" value="OAP46538.1"/>
    <property type="molecule type" value="Genomic_DNA"/>
</dbReference>
<feature type="transmembrane region" description="Helical" evidence="1">
    <location>
        <begin position="6"/>
        <end position="26"/>
    </location>
</feature>
<gene>
    <name evidence="2" type="ORF">ATB98_14285</name>
</gene>
<accession>A0A178YG97</accession>
<sequence>MQGYKAAYIAVVFIAGFGSIGMNFVYPENELLIMAISHWILAVLTFPIGVFASAIGFVLLYMGLSTPAEITLVTTPIFAALGYAQWFRLGPRIYRSRRARDLVQ</sequence>
<dbReference type="Proteomes" id="UP000078507">
    <property type="component" value="Unassembled WGS sequence"/>
</dbReference>
<reference evidence="2 3" key="1">
    <citation type="submission" date="2015-11" db="EMBL/GenBank/DDBJ databases">
        <title>Ensifer anhuiense sp. nov., an effective nitrogen fixation bacterium with Glycine soja.</title>
        <authorList>
            <person name="Yan H."/>
            <person name="Chen W."/>
        </authorList>
    </citation>
    <scope>NUCLEOTIDE SEQUENCE [LARGE SCALE GENOMIC DNA]</scope>
    <source>
        <strain evidence="2 3">LMG 7837</strain>
    </source>
</reference>
<feature type="transmembrane region" description="Helical" evidence="1">
    <location>
        <begin position="38"/>
        <end position="64"/>
    </location>
</feature>
<evidence type="ECO:0000313" key="3">
    <source>
        <dbReference type="Proteomes" id="UP000078507"/>
    </source>
</evidence>
<keyword evidence="3" id="KW-1185">Reference proteome</keyword>
<proteinExistence type="predicted"/>
<comment type="caution">
    <text evidence="2">The sequence shown here is derived from an EMBL/GenBank/DDBJ whole genome shotgun (WGS) entry which is preliminary data.</text>
</comment>
<evidence type="ECO:0000256" key="1">
    <source>
        <dbReference type="SAM" id="Phobius"/>
    </source>
</evidence>
<evidence type="ECO:0000313" key="2">
    <source>
        <dbReference type="EMBL" id="OAP46538.1"/>
    </source>
</evidence>
<keyword evidence="1" id="KW-0472">Membrane</keyword>